<dbReference type="CDD" id="cd00077">
    <property type="entry name" value="HDc"/>
    <property type="match status" value="1"/>
</dbReference>
<gene>
    <name evidence="5" type="ORF">C2I19_07030</name>
</gene>
<evidence type="ECO:0000313" key="6">
    <source>
        <dbReference type="Proteomes" id="UP000237082"/>
    </source>
</evidence>
<dbReference type="PROSITE" id="PS51832">
    <property type="entry name" value="HD_GYP"/>
    <property type="match status" value="1"/>
</dbReference>
<comment type="caution">
    <text evidence="5">The sequence shown here is derived from an EMBL/GenBank/DDBJ whole genome shotgun (WGS) entry which is preliminary data.</text>
</comment>
<dbReference type="PANTHER" id="PTHR45228">
    <property type="entry name" value="CYCLIC DI-GMP PHOSPHODIESTERASE TM_0186-RELATED"/>
    <property type="match status" value="1"/>
</dbReference>
<dbReference type="Proteomes" id="UP000237082">
    <property type="component" value="Unassembled WGS sequence"/>
</dbReference>
<keyword evidence="1" id="KW-0902">Two-component regulatory system</keyword>
<keyword evidence="2" id="KW-0597">Phosphoprotein</keyword>
<accession>A0A2S5DHY1</accession>
<keyword evidence="6" id="KW-1185">Reference proteome</keyword>
<evidence type="ECO:0000256" key="2">
    <source>
        <dbReference type="PROSITE-ProRule" id="PRU00110"/>
    </source>
</evidence>
<dbReference type="Pfam" id="PF01627">
    <property type="entry name" value="Hpt"/>
    <property type="match status" value="1"/>
</dbReference>
<dbReference type="PROSITE" id="PS50894">
    <property type="entry name" value="HPT"/>
    <property type="match status" value="1"/>
</dbReference>
<organism evidence="5 6">
    <name type="scientific">Chromobacterium alticapitis</name>
    <dbReference type="NCBI Taxonomy" id="2073169"/>
    <lineage>
        <taxon>Bacteria</taxon>
        <taxon>Pseudomonadati</taxon>
        <taxon>Pseudomonadota</taxon>
        <taxon>Betaproteobacteria</taxon>
        <taxon>Neisseriales</taxon>
        <taxon>Chromobacteriaceae</taxon>
        <taxon>Chromobacterium</taxon>
    </lineage>
</organism>
<dbReference type="GO" id="GO:0004672">
    <property type="term" value="F:protein kinase activity"/>
    <property type="evidence" value="ECO:0007669"/>
    <property type="project" value="UniProtKB-ARBA"/>
</dbReference>
<evidence type="ECO:0000259" key="4">
    <source>
        <dbReference type="PROSITE" id="PS51832"/>
    </source>
</evidence>
<dbReference type="Gene3D" id="1.10.3210.10">
    <property type="entry name" value="Hypothetical protein af1432"/>
    <property type="match status" value="1"/>
</dbReference>
<evidence type="ECO:0000313" key="5">
    <source>
        <dbReference type="EMBL" id="POZ62696.1"/>
    </source>
</evidence>
<dbReference type="InterPro" id="IPR036641">
    <property type="entry name" value="HPT_dom_sf"/>
</dbReference>
<keyword evidence="5" id="KW-0378">Hydrolase</keyword>
<feature type="domain" description="HD-GYP" evidence="4">
    <location>
        <begin position="166"/>
        <end position="366"/>
    </location>
</feature>
<feature type="modified residue" description="Phosphohistidine" evidence="2">
    <location>
        <position position="55"/>
    </location>
</feature>
<dbReference type="SUPFAM" id="SSF47226">
    <property type="entry name" value="Histidine-containing phosphotransfer domain, HPT domain"/>
    <property type="match status" value="1"/>
</dbReference>
<dbReference type="CDD" id="cd00088">
    <property type="entry name" value="HPT"/>
    <property type="match status" value="1"/>
</dbReference>
<dbReference type="OrthoDB" id="9816273at2"/>
<dbReference type="PANTHER" id="PTHR45228:SF4">
    <property type="entry name" value="LIPOPROTEIN"/>
    <property type="match status" value="1"/>
</dbReference>
<dbReference type="SMART" id="SM00073">
    <property type="entry name" value="HPT"/>
    <property type="match status" value="1"/>
</dbReference>
<dbReference type="GO" id="GO:0000160">
    <property type="term" value="P:phosphorelay signal transduction system"/>
    <property type="evidence" value="ECO:0007669"/>
    <property type="project" value="UniProtKB-KW"/>
</dbReference>
<protein>
    <submittedName>
        <fullName evidence="5">Metal-dependent phosphohydrolase</fullName>
    </submittedName>
</protein>
<dbReference type="AlphaFoldDB" id="A0A2S5DHY1"/>
<dbReference type="InterPro" id="IPR037522">
    <property type="entry name" value="HD_GYP_dom"/>
</dbReference>
<dbReference type="InterPro" id="IPR008207">
    <property type="entry name" value="Sig_transdc_His_kin_Hpt_dom"/>
</dbReference>
<dbReference type="EMBL" id="PQWB01000025">
    <property type="protein sequence ID" value="POZ62696.1"/>
    <property type="molecule type" value="Genomic_DNA"/>
</dbReference>
<dbReference type="InterPro" id="IPR003607">
    <property type="entry name" value="HD/PDEase_dom"/>
</dbReference>
<sequence length="367" mass="40405">MSKQSLAPEIVDPIAFQDFRDAVSDYAPQLEQLVCQLGDGSRDTDKIAQLFRVLHSIKGDASLCQVHFIVPYVHALETLLDRIRQDELSYQDAVGDVLLLVSDQLVMLLDQMAAGGEADDHLLRSLLPGLDKLAEASAEELPQACAKLVGRMMGPMEPVSSVEPVVSGLGGHLFADLQFFRGLAMQFEQRVPEFAGRTERNLALAMEINRLAEKPLSMEQVAAAVYMHDIGMLLLPESLWLKAGRLSQDDRRQLAAHPGWAGGLLARMAGWEEAARMVLQHHEAQDGSGYPDGLKGVEICDGACLLALVDAFESVTLKHAHQGPRRAILRGVAELNASERQFHPGWLKLLNRVVRNRVEIRNMTGGR</sequence>
<dbReference type="GO" id="GO:0008081">
    <property type="term" value="F:phosphoric diester hydrolase activity"/>
    <property type="evidence" value="ECO:0007669"/>
    <property type="project" value="UniProtKB-ARBA"/>
</dbReference>
<proteinExistence type="predicted"/>
<evidence type="ECO:0000256" key="1">
    <source>
        <dbReference type="ARBA" id="ARBA00023012"/>
    </source>
</evidence>
<dbReference type="Gene3D" id="1.20.120.160">
    <property type="entry name" value="HPT domain"/>
    <property type="match status" value="1"/>
</dbReference>
<reference evidence="6" key="1">
    <citation type="submission" date="2018-02" db="EMBL/GenBank/DDBJ databases">
        <authorList>
            <person name="O'Hara-Hanley K."/>
            <person name="Soby S."/>
        </authorList>
    </citation>
    <scope>NUCLEOTIDE SEQUENCE [LARGE SCALE GENOMIC DNA]</scope>
    <source>
        <strain evidence="6">MWU14-2602</strain>
    </source>
</reference>
<dbReference type="InterPro" id="IPR052020">
    <property type="entry name" value="Cyclic_di-GMP/3'3'-cGAMP_PDE"/>
</dbReference>
<dbReference type="Pfam" id="PF13487">
    <property type="entry name" value="HD_5"/>
    <property type="match status" value="1"/>
</dbReference>
<dbReference type="SUPFAM" id="SSF109604">
    <property type="entry name" value="HD-domain/PDEase-like"/>
    <property type="match status" value="1"/>
</dbReference>
<evidence type="ECO:0000259" key="3">
    <source>
        <dbReference type="PROSITE" id="PS50894"/>
    </source>
</evidence>
<dbReference type="RefSeq" id="WP_103902004.1">
    <property type="nucleotide sequence ID" value="NZ_PQWB01000025.1"/>
</dbReference>
<name>A0A2S5DHY1_9NEIS</name>
<feature type="domain" description="HPt" evidence="3">
    <location>
        <begin position="15"/>
        <end position="115"/>
    </location>
</feature>